<dbReference type="HOGENOM" id="CLU_011106_0_2_1"/>
<dbReference type="GO" id="GO:0005739">
    <property type="term" value="C:mitochondrion"/>
    <property type="evidence" value="ECO:0007669"/>
    <property type="project" value="TreeGrafter"/>
</dbReference>
<dbReference type="eggNOG" id="KOG2485">
    <property type="taxonomic scope" value="Eukaryota"/>
</dbReference>
<dbReference type="GO" id="GO:0005525">
    <property type="term" value="F:GTP binding"/>
    <property type="evidence" value="ECO:0007669"/>
    <property type="project" value="UniProtKB-KW"/>
</dbReference>
<evidence type="ECO:0000259" key="3">
    <source>
        <dbReference type="Pfam" id="PF01926"/>
    </source>
</evidence>
<evidence type="ECO:0000313" key="5">
    <source>
        <dbReference type="EnsemblMetazoa" id="PHUM308050-PA"/>
    </source>
</evidence>
<gene>
    <name evidence="5" type="primary">8235819</name>
    <name evidence="4" type="ORF">Phum_PHUM308050</name>
</gene>
<dbReference type="EnsemblMetazoa" id="PHUM308050-RA">
    <property type="protein sequence ID" value="PHUM308050-PA"/>
    <property type="gene ID" value="PHUM308050"/>
</dbReference>
<dbReference type="GeneID" id="8235819"/>
<evidence type="ECO:0000313" key="6">
    <source>
        <dbReference type="Proteomes" id="UP000009046"/>
    </source>
</evidence>
<reference evidence="5" key="3">
    <citation type="submission" date="2021-02" db="UniProtKB">
        <authorList>
            <consortium name="EnsemblMetazoa"/>
        </authorList>
    </citation>
    <scope>IDENTIFICATION</scope>
    <source>
        <strain evidence="5">USDA</strain>
    </source>
</reference>
<keyword evidence="1" id="KW-0547">Nucleotide-binding</keyword>
<dbReference type="InterPro" id="IPR023179">
    <property type="entry name" value="GTP-bd_ortho_bundle_sf"/>
</dbReference>
<reference evidence="4" key="2">
    <citation type="submission" date="2007-04" db="EMBL/GenBank/DDBJ databases">
        <title>The genome of the human body louse.</title>
        <authorList>
            <consortium name="The Human Body Louse Genome Consortium"/>
            <person name="Kirkness E."/>
            <person name="Walenz B."/>
            <person name="Hass B."/>
            <person name="Bruggner R."/>
            <person name="Strausberg R."/>
        </authorList>
    </citation>
    <scope>NUCLEOTIDE SEQUENCE</scope>
    <source>
        <strain evidence="4">USDA</strain>
    </source>
</reference>
<dbReference type="AlphaFoldDB" id="E0VMD0"/>
<dbReference type="Gene3D" id="3.40.50.300">
    <property type="entry name" value="P-loop containing nucleotide triphosphate hydrolases"/>
    <property type="match status" value="2"/>
</dbReference>
<dbReference type="OrthoDB" id="269151at2759"/>
<evidence type="ECO:0000313" key="4">
    <source>
        <dbReference type="EMBL" id="EEB14536.1"/>
    </source>
</evidence>
<protein>
    <recommendedName>
        <fullName evidence="3">G domain-containing protein</fullName>
    </recommendedName>
</protein>
<dbReference type="STRING" id="121224.E0VMD0"/>
<dbReference type="EMBL" id="DS235307">
    <property type="protein sequence ID" value="EEB14536.1"/>
    <property type="molecule type" value="Genomic_DNA"/>
</dbReference>
<dbReference type="InParanoid" id="E0VMD0"/>
<dbReference type="Proteomes" id="UP000009046">
    <property type="component" value="Unassembled WGS sequence"/>
</dbReference>
<dbReference type="EMBL" id="AAZO01003574">
    <property type="status" value="NOT_ANNOTATED_CDS"/>
    <property type="molecule type" value="Genomic_DNA"/>
</dbReference>
<reference evidence="4" key="1">
    <citation type="submission" date="2007-04" db="EMBL/GenBank/DDBJ databases">
        <title>Annotation of Pediculus humanus corporis strain USDA.</title>
        <authorList>
            <person name="Kirkness E."/>
            <person name="Hannick L."/>
            <person name="Hass B."/>
            <person name="Bruggner R."/>
            <person name="Lawson D."/>
            <person name="Bidwell S."/>
            <person name="Joardar V."/>
            <person name="Caler E."/>
            <person name="Walenz B."/>
            <person name="Inman J."/>
            <person name="Schobel S."/>
            <person name="Galinsky K."/>
            <person name="Amedeo P."/>
            <person name="Strausberg R."/>
        </authorList>
    </citation>
    <scope>NUCLEOTIDE SEQUENCE</scope>
    <source>
        <strain evidence="4">USDA</strain>
    </source>
</reference>
<dbReference type="PANTHER" id="PTHR45782:SF4">
    <property type="entry name" value="MITOCHONDRIAL RIBOSOME-ASSOCIATED GTPASE 1"/>
    <property type="match status" value="1"/>
</dbReference>
<organism>
    <name type="scientific">Pediculus humanus subsp. corporis</name>
    <name type="common">Body louse</name>
    <dbReference type="NCBI Taxonomy" id="121224"/>
    <lineage>
        <taxon>Eukaryota</taxon>
        <taxon>Metazoa</taxon>
        <taxon>Ecdysozoa</taxon>
        <taxon>Arthropoda</taxon>
        <taxon>Hexapoda</taxon>
        <taxon>Insecta</taxon>
        <taxon>Pterygota</taxon>
        <taxon>Neoptera</taxon>
        <taxon>Paraneoptera</taxon>
        <taxon>Psocodea</taxon>
        <taxon>Troctomorpha</taxon>
        <taxon>Phthiraptera</taxon>
        <taxon>Anoplura</taxon>
        <taxon>Pediculidae</taxon>
        <taxon>Pediculus</taxon>
    </lineage>
</organism>
<dbReference type="OMA" id="QXKATRV"/>
<dbReference type="GO" id="GO:0003924">
    <property type="term" value="F:GTPase activity"/>
    <property type="evidence" value="ECO:0007669"/>
    <property type="project" value="TreeGrafter"/>
</dbReference>
<dbReference type="PANTHER" id="PTHR45782">
    <property type="entry name" value="MITOCHONDRIAL RIBOSOME-ASSOCIATED GTPASE 1"/>
    <property type="match status" value="1"/>
</dbReference>
<accession>E0VMD0</accession>
<name>E0VMD0_PEDHC</name>
<sequence>MSAAQKFRTTFQLGTKINWFPGHMRNSLAQMQAKMRSVDVVVEVHDSRIPFSGRNPLFVKSLLGTRPHILVLAKMDLIDNSPQILTSNSIKYKVMIVGVPNVGKSSLINRLRHINLRKGKATLVGSNPGVTMSVQNEIKVCTDPPIFLIDTPGIFIPNVSDIECGMKLALCSCVKNNLIGEYTIADFLLYWMNKTENFKYVDILEMEILEI</sequence>
<dbReference type="FunCoup" id="E0VMD0">
    <property type="interactions" value="1850"/>
</dbReference>
<dbReference type="Gene3D" id="1.10.1580.10">
    <property type="match status" value="1"/>
</dbReference>
<dbReference type="KEGG" id="phu:Phum_PHUM308050"/>
<dbReference type="InterPro" id="IPR027417">
    <property type="entry name" value="P-loop_NTPase"/>
</dbReference>
<evidence type="ECO:0000256" key="2">
    <source>
        <dbReference type="ARBA" id="ARBA00023134"/>
    </source>
</evidence>
<dbReference type="SUPFAM" id="SSF52540">
    <property type="entry name" value="P-loop containing nucleoside triphosphate hydrolases"/>
    <property type="match status" value="1"/>
</dbReference>
<dbReference type="CTD" id="8235819"/>
<dbReference type="InterPro" id="IPR006073">
    <property type="entry name" value="GTP-bd"/>
</dbReference>
<feature type="domain" description="G" evidence="3">
    <location>
        <begin position="93"/>
        <end position="172"/>
    </location>
</feature>
<proteinExistence type="predicted"/>
<dbReference type="VEuPathDB" id="VectorBase:PHUM308050"/>
<dbReference type="RefSeq" id="XP_002427274.1">
    <property type="nucleotide sequence ID" value="XM_002427229.1"/>
</dbReference>
<dbReference type="Pfam" id="PF01926">
    <property type="entry name" value="MMR_HSR1"/>
    <property type="match status" value="1"/>
</dbReference>
<keyword evidence="2" id="KW-0342">GTP-binding</keyword>
<evidence type="ECO:0000256" key="1">
    <source>
        <dbReference type="ARBA" id="ARBA00022741"/>
    </source>
</evidence>
<keyword evidence="6" id="KW-1185">Reference proteome</keyword>
<dbReference type="GO" id="GO:0032543">
    <property type="term" value="P:mitochondrial translation"/>
    <property type="evidence" value="ECO:0007669"/>
    <property type="project" value="TreeGrafter"/>
</dbReference>